<dbReference type="Pfam" id="PF22939">
    <property type="entry name" value="WHD_GPIID"/>
    <property type="match status" value="1"/>
</dbReference>
<dbReference type="EMBL" id="JAQQWK010000006">
    <property type="protein sequence ID" value="KAK8038807.1"/>
    <property type="molecule type" value="Genomic_DNA"/>
</dbReference>
<organism evidence="6 7">
    <name type="scientific">Apiospora rasikravindrae</name>
    <dbReference type="NCBI Taxonomy" id="990691"/>
    <lineage>
        <taxon>Eukaryota</taxon>
        <taxon>Fungi</taxon>
        <taxon>Dikarya</taxon>
        <taxon>Ascomycota</taxon>
        <taxon>Pezizomycotina</taxon>
        <taxon>Sordariomycetes</taxon>
        <taxon>Xylariomycetidae</taxon>
        <taxon>Amphisphaeriales</taxon>
        <taxon>Apiosporaceae</taxon>
        <taxon>Apiospora</taxon>
    </lineage>
</organism>
<feature type="repeat" description="ANK" evidence="3">
    <location>
        <begin position="853"/>
        <end position="885"/>
    </location>
</feature>
<dbReference type="Proteomes" id="UP001444661">
    <property type="component" value="Unassembled WGS sequence"/>
</dbReference>
<evidence type="ECO:0000259" key="5">
    <source>
        <dbReference type="Pfam" id="PF24883"/>
    </source>
</evidence>
<dbReference type="PANTHER" id="PTHR24198:SF165">
    <property type="entry name" value="ANKYRIN REPEAT-CONTAINING PROTEIN-RELATED"/>
    <property type="match status" value="1"/>
</dbReference>
<gene>
    <name evidence="6" type="ORF">PG993_007218</name>
</gene>
<dbReference type="SUPFAM" id="SSF52540">
    <property type="entry name" value="P-loop containing nucleoside triphosphate hydrolases"/>
    <property type="match status" value="1"/>
</dbReference>
<dbReference type="InterPro" id="IPR036770">
    <property type="entry name" value="Ankyrin_rpt-contain_sf"/>
</dbReference>
<dbReference type="Gene3D" id="3.40.50.1580">
    <property type="entry name" value="Nucleoside phosphorylase domain"/>
    <property type="match status" value="1"/>
</dbReference>
<dbReference type="InterPro" id="IPR054471">
    <property type="entry name" value="GPIID_WHD"/>
</dbReference>
<dbReference type="Gene3D" id="1.25.40.20">
    <property type="entry name" value="Ankyrin repeat-containing domain"/>
    <property type="match status" value="3"/>
</dbReference>
<dbReference type="Gene3D" id="3.40.50.300">
    <property type="entry name" value="P-loop containing nucleotide triphosphate hydrolases"/>
    <property type="match status" value="1"/>
</dbReference>
<keyword evidence="1" id="KW-0677">Repeat</keyword>
<dbReference type="SMART" id="SM00248">
    <property type="entry name" value="ANK"/>
    <property type="match status" value="10"/>
</dbReference>
<feature type="repeat" description="ANK" evidence="3">
    <location>
        <begin position="1039"/>
        <end position="1071"/>
    </location>
</feature>
<dbReference type="PROSITE" id="PS50297">
    <property type="entry name" value="ANK_REP_REGION"/>
    <property type="match status" value="4"/>
</dbReference>
<name>A0ABR1SWV9_9PEZI</name>
<dbReference type="Pfam" id="PF00023">
    <property type="entry name" value="Ank"/>
    <property type="match status" value="1"/>
</dbReference>
<evidence type="ECO:0000259" key="4">
    <source>
        <dbReference type="Pfam" id="PF22939"/>
    </source>
</evidence>
<feature type="non-terminal residue" evidence="6">
    <location>
        <position position="1252"/>
    </location>
</feature>
<feature type="domain" description="GPI inositol-deacylase winged helix" evidence="4">
    <location>
        <begin position="676"/>
        <end position="752"/>
    </location>
</feature>
<feature type="repeat" description="ANK" evidence="3">
    <location>
        <begin position="886"/>
        <end position="918"/>
    </location>
</feature>
<protein>
    <submittedName>
        <fullName evidence="6">Uncharacterized protein</fullName>
    </submittedName>
</protein>
<dbReference type="SUPFAM" id="SSF48403">
    <property type="entry name" value="Ankyrin repeat"/>
    <property type="match status" value="1"/>
</dbReference>
<dbReference type="InterPro" id="IPR002110">
    <property type="entry name" value="Ankyrin_rpt"/>
</dbReference>
<feature type="repeat" description="ANK" evidence="3">
    <location>
        <begin position="1105"/>
        <end position="1137"/>
    </location>
</feature>
<dbReference type="InterPro" id="IPR027417">
    <property type="entry name" value="P-loop_NTPase"/>
</dbReference>
<dbReference type="Pfam" id="PF12796">
    <property type="entry name" value="Ank_2"/>
    <property type="match status" value="3"/>
</dbReference>
<reference evidence="6 7" key="1">
    <citation type="submission" date="2023-01" db="EMBL/GenBank/DDBJ databases">
        <title>Analysis of 21 Apiospora genomes using comparative genomics revels a genus with tremendous synthesis potential of carbohydrate active enzymes and secondary metabolites.</title>
        <authorList>
            <person name="Sorensen T."/>
        </authorList>
    </citation>
    <scope>NUCLEOTIDE SEQUENCE [LARGE SCALE GENOMIC DNA]</scope>
    <source>
        <strain evidence="6 7">CBS 33761</strain>
    </source>
</reference>
<dbReference type="InterPro" id="IPR056884">
    <property type="entry name" value="NPHP3-like_N"/>
</dbReference>
<dbReference type="PANTHER" id="PTHR24198">
    <property type="entry name" value="ANKYRIN REPEAT AND PROTEIN KINASE DOMAIN-CONTAINING PROTEIN"/>
    <property type="match status" value="1"/>
</dbReference>
<comment type="caution">
    <text evidence="6">The sequence shown here is derived from an EMBL/GenBank/DDBJ whole genome shotgun (WGS) entry which is preliminary data.</text>
</comment>
<dbReference type="SUPFAM" id="SSF53167">
    <property type="entry name" value="Purine and uridine phosphorylases"/>
    <property type="match status" value="1"/>
</dbReference>
<keyword evidence="7" id="KW-1185">Reference proteome</keyword>
<evidence type="ECO:0000256" key="2">
    <source>
        <dbReference type="ARBA" id="ARBA00023043"/>
    </source>
</evidence>
<dbReference type="InterPro" id="IPR035994">
    <property type="entry name" value="Nucleoside_phosphorylase_sf"/>
</dbReference>
<dbReference type="PROSITE" id="PS50088">
    <property type="entry name" value="ANK_REPEAT"/>
    <property type="match status" value="6"/>
</dbReference>
<sequence>MATDRQTARDQRDGDGMPQQLANEAYTVGWICAIYTEHVAARAFLDEEHESPEYSAQHDNNSYTLGRMGKHNVVIAVLPDGEYGTTSAATVARDMLHSFPNVRIGLMVGIGGGAPSAKNDIRLGDVVVSAPRDGRGGVFQYDFGKTIQDQTFRETGFLAQPPTVLRTAISGIKARYESDGHTIQEAIDTALQSKPKLRKRYRRPDDSTDHLYRTDVTHPVNNDASCITLYSADTSALILRQERDDDDDNPAVHYGLIASANQLMKDAVLRDKLAQGKDVLCFEMEAAGLMNHFPCLVIRGICDYADTHKNKEWQGYAAMTAAAYAKDILKLIAPNKVETEQRLSEVLAHVSSQVSEAMDHVARTRIILDNEADLKILNWLTPTDYGPHHSDYLRRRQIGTGQWLLNSDEYQTWLSTRQQTLFCPGMPGAGKTILTSAVIDDLEHRCGDDNTPAIAYIYFNYKQTDDQKIEDLIASLLKQLAHVRPSLPVAIKQLYHRHSHKRTKPTLGELTQALHSVVFEHGKEHTRVFILVDALDECQTTDGCRAHFLSTLFDLQAQSKVNIFATSRAIPDISERFEGNPCLEVRASDVDIRRYLEGHIAQLGAVLTEDSDLKKYGHHQFLLAQLYFESLQGKDTPRAIRKALRGMVSGAQSGNAYSAAYVNAMERIDGQLAGRAERAKQVLAWITCAKQQLHQDELLHALGVDLEELVLDRENCPRIESLVSVCAGLVTTDERSGIVRLVHYTAQEYFESQKAHLFPEIEQQVTAICTTYLSFDAFATGPCETDDEFEKRLAEHRLYGYAARNWGKHARATDADDEVLSFLSRQAHLEAANQAFLASDGSFKYEGYSQKVRDRTALHLAALFGLVRVVVHLIGDHQNIDAKDSHGETPLHLASEEGHYEVVRVLLEKGADVMATSVYGRTPLHMAPTLEVAKLLIEKGADVRAVSRLGEMPVPSVSDSVLSKKLVEKGIDLKALVNHGGTPLHLASTPEVAKLLIGNGADVNAADDHRLTPLHLASDPEVARQLIEKGADVMAATTDGSTPLHSVSGKDCTDLAQLLMESGADINAADDHGWTPLHLASSKDHTDVAKLLMKSGADIMAAASDGATPLHISLQCGHMNVTRLFLNEDTGSGREDNLRRSPLFYAVLRGLEAFNLLHGREMDMNKTDYYGSTLLSVAVRFGHEALVDQLLTIPGIDCTLQDNFGRSALWWARKQGYASIAERLLEHAITRGLDIGIAEMEKSQPAEFADRQ</sequence>
<evidence type="ECO:0000256" key="3">
    <source>
        <dbReference type="PROSITE-ProRule" id="PRU00023"/>
    </source>
</evidence>
<proteinExistence type="predicted"/>
<dbReference type="Pfam" id="PF24883">
    <property type="entry name" value="NPHP3_N"/>
    <property type="match status" value="1"/>
</dbReference>
<keyword evidence="2 3" id="KW-0040">ANK repeat</keyword>
<evidence type="ECO:0000313" key="7">
    <source>
        <dbReference type="Proteomes" id="UP001444661"/>
    </source>
</evidence>
<evidence type="ECO:0000313" key="6">
    <source>
        <dbReference type="EMBL" id="KAK8038807.1"/>
    </source>
</evidence>
<feature type="domain" description="Nephrocystin 3-like N-terminal" evidence="5">
    <location>
        <begin position="399"/>
        <end position="568"/>
    </location>
</feature>
<feature type="repeat" description="ANK" evidence="3">
    <location>
        <begin position="979"/>
        <end position="1008"/>
    </location>
</feature>
<feature type="repeat" description="ANK" evidence="3">
    <location>
        <begin position="1072"/>
        <end position="1104"/>
    </location>
</feature>
<dbReference type="PRINTS" id="PR01415">
    <property type="entry name" value="ANKYRIN"/>
</dbReference>
<accession>A0ABR1SWV9</accession>
<evidence type="ECO:0000256" key="1">
    <source>
        <dbReference type="ARBA" id="ARBA00022737"/>
    </source>
</evidence>